<dbReference type="Proteomes" id="UP000053593">
    <property type="component" value="Unassembled WGS sequence"/>
</dbReference>
<keyword evidence="2" id="KW-1185">Reference proteome</keyword>
<evidence type="ECO:0000313" key="2">
    <source>
        <dbReference type="Proteomes" id="UP000053593"/>
    </source>
</evidence>
<sequence length="61" mass="7162">PVKVELPEEFRVKREITGDHLKGMLELSSNPPEFEAGSHYLQERKEITDKMHPEGFLWPEE</sequence>
<dbReference type="HOGENOM" id="CLU_179474_1_0_1"/>
<reference evidence="1 2" key="1">
    <citation type="submission" date="2014-04" db="EMBL/GenBank/DDBJ databases">
        <title>Evolutionary Origins and Diversification of the Mycorrhizal Mutualists.</title>
        <authorList>
            <consortium name="DOE Joint Genome Institute"/>
            <consortium name="Mycorrhizal Genomics Consortium"/>
            <person name="Kohler A."/>
            <person name="Kuo A."/>
            <person name="Nagy L.G."/>
            <person name="Floudas D."/>
            <person name="Copeland A."/>
            <person name="Barry K.W."/>
            <person name="Cichocki N."/>
            <person name="Veneault-Fourrey C."/>
            <person name="LaButti K."/>
            <person name="Lindquist E.A."/>
            <person name="Lipzen A."/>
            <person name="Lundell T."/>
            <person name="Morin E."/>
            <person name="Murat C."/>
            <person name="Riley R."/>
            <person name="Ohm R."/>
            <person name="Sun H."/>
            <person name="Tunlid A."/>
            <person name="Henrissat B."/>
            <person name="Grigoriev I.V."/>
            <person name="Hibbett D.S."/>
            <person name="Martin F."/>
        </authorList>
    </citation>
    <scope>NUCLEOTIDE SEQUENCE [LARGE SCALE GENOMIC DNA]</scope>
    <source>
        <strain evidence="1 2">FD-317 M1</strain>
    </source>
</reference>
<accession>A0A0D0BSM1</accession>
<dbReference type="EMBL" id="KN834840">
    <property type="protein sequence ID" value="KIK52614.1"/>
    <property type="molecule type" value="Genomic_DNA"/>
</dbReference>
<name>A0A0D0BSM1_9AGAR</name>
<organism evidence="1 2">
    <name type="scientific">Collybiopsis luxurians FD-317 M1</name>
    <dbReference type="NCBI Taxonomy" id="944289"/>
    <lineage>
        <taxon>Eukaryota</taxon>
        <taxon>Fungi</taxon>
        <taxon>Dikarya</taxon>
        <taxon>Basidiomycota</taxon>
        <taxon>Agaricomycotina</taxon>
        <taxon>Agaricomycetes</taxon>
        <taxon>Agaricomycetidae</taxon>
        <taxon>Agaricales</taxon>
        <taxon>Marasmiineae</taxon>
        <taxon>Omphalotaceae</taxon>
        <taxon>Collybiopsis</taxon>
        <taxon>Collybiopsis luxurians</taxon>
    </lineage>
</organism>
<evidence type="ECO:0000313" key="1">
    <source>
        <dbReference type="EMBL" id="KIK52614.1"/>
    </source>
</evidence>
<dbReference type="OrthoDB" id="2941157at2759"/>
<proteinExistence type="predicted"/>
<feature type="non-terminal residue" evidence="1">
    <location>
        <position position="1"/>
    </location>
</feature>
<gene>
    <name evidence="1" type="ORF">GYMLUDRAFT_179974</name>
</gene>
<dbReference type="AlphaFoldDB" id="A0A0D0BSM1"/>
<protein>
    <submittedName>
        <fullName evidence="1">Uncharacterized protein</fullName>
    </submittedName>
</protein>